<dbReference type="RefSeq" id="WP_265417390.1">
    <property type="nucleotide sequence ID" value="NZ_CP093443.1"/>
</dbReference>
<protein>
    <recommendedName>
        <fullName evidence="3">DUF2384 domain-containing protein</fullName>
    </recommendedName>
</protein>
<name>A0ABY5SJL5_9MICO</name>
<keyword evidence="2" id="KW-1185">Reference proteome</keyword>
<organism evidence="1 2">
    <name type="scientific">Brevibacterium spongiae</name>
    <dbReference type="NCBI Taxonomy" id="2909672"/>
    <lineage>
        <taxon>Bacteria</taxon>
        <taxon>Bacillati</taxon>
        <taxon>Actinomycetota</taxon>
        <taxon>Actinomycetes</taxon>
        <taxon>Micrococcales</taxon>
        <taxon>Brevibacteriaceae</taxon>
        <taxon>Brevibacterium</taxon>
    </lineage>
</organism>
<evidence type="ECO:0000313" key="1">
    <source>
        <dbReference type="EMBL" id="UVI34710.1"/>
    </source>
</evidence>
<gene>
    <name evidence="1" type="ORF">L1F31_11270</name>
</gene>
<accession>A0ABY5SJL5</accession>
<proteinExistence type="predicted"/>
<dbReference type="EMBL" id="CP093443">
    <property type="protein sequence ID" value="UVI34710.1"/>
    <property type="molecule type" value="Genomic_DNA"/>
</dbReference>
<dbReference type="Proteomes" id="UP001064879">
    <property type="component" value="Chromosome"/>
</dbReference>
<evidence type="ECO:0000313" key="2">
    <source>
        <dbReference type="Proteomes" id="UP001064879"/>
    </source>
</evidence>
<sequence>MRTTDARARLVQDEGVATYQTLAELRRTKEGGARSWVNRLRRDNLLFTVEVRGKTLVPTIQLSADGQLNELVSEHLVKPLLSAGMESWALWSWLTSPTGLLSGEIPAEAVVSDRKRVLRAVERQVANLSFPVGA</sequence>
<evidence type="ECO:0008006" key="3">
    <source>
        <dbReference type="Google" id="ProtNLM"/>
    </source>
</evidence>
<reference evidence="1" key="1">
    <citation type="submission" date="2022-03" db="EMBL/GenBank/DDBJ databases">
        <title>Brevibacterium spongiae sp. nov., isolated from marine sponge.</title>
        <authorList>
            <person name="Li Z."/>
            <person name="Zhang M."/>
        </authorList>
    </citation>
    <scope>NUCLEOTIDE SEQUENCE</scope>
    <source>
        <strain evidence="1">WHS-Z9</strain>
    </source>
</reference>